<dbReference type="PANTHER" id="PTHR24221">
    <property type="entry name" value="ATP-BINDING CASSETTE SUB-FAMILY B"/>
    <property type="match status" value="1"/>
</dbReference>
<dbReference type="PROSITE" id="PS00211">
    <property type="entry name" value="ABC_TRANSPORTER_1"/>
    <property type="match status" value="1"/>
</dbReference>
<dbReference type="EMBL" id="BAAAQN010000058">
    <property type="protein sequence ID" value="GAA2054094.1"/>
    <property type="molecule type" value="Genomic_DNA"/>
</dbReference>
<dbReference type="PANTHER" id="PTHR24221:SF590">
    <property type="entry name" value="COMPONENT LINKED WITH THE ASSEMBLY OF CYTOCHROME' TRANSPORT TRANSMEMBRANE ATP-BINDING PROTEIN ABC TRANSPORTER CYDD-RELATED"/>
    <property type="match status" value="1"/>
</dbReference>
<sequence length="550" mass="56954">MLDRRLARHARAVRPWVAACAALGTLAAVAVIGQAWALAALIVAGFQRGAAPSALWGPLTWLAVCVTARAAIAWATEAAAFRAAASVKSELRGRLAAHALALGPQWLADRRTAALVTLATRGVDALDGYFARYLPQVVLSVTVPAAVLAVLFGADWESGLIVLVTLPLIPLFLALVGLATRAQVERQRRTLDVLAGHFLDVVAGLPDLLVFGRARAQAAAIRRATDRNRAATLRTLRLAFLSSLVLELASTISVAMVAVGIGLRLVSGTLDLRTGLLVLILAPEAYWPLRQAGAFYHASAEGKAATEEALEVLATAPPMPAQRSAGSGITIRDLTVRYPDRTEPALTAFSLTVAPGECVALVGASGAGKSTVLKALLGFAAPESGTAAAGGAVAWLPQHPHLFAGTVADNVRLARPDATDAQVWSALRAASAAEFVAALPGGLSAPLGERGHGLSAGQRQRLGLARVFLADRPVVLLDEPTAALDAAAEAEVVASVRRLVAGRTAIVVAHRAALVGVADRVVVVGGVGVVRMGGGRWCLARKTVLGKAWR</sequence>
<dbReference type="InterPro" id="IPR027417">
    <property type="entry name" value="P-loop_NTPase"/>
</dbReference>
<evidence type="ECO:0000259" key="8">
    <source>
        <dbReference type="PROSITE" id="PS50893"/>
    </source>
</evidence>
<reference evidence="11" key="1">
    <citation type="journal article" date="2019" name="Int. J. Syst. Evol. Microbiol.">
        <title>The Global Catalogue of Microorganisms (GCM) 10K type strain sequencing project: providing services to taxonomists for standard genome sequencing and annotation.</title>
        <authorList>
            <consortium name="The Broad Institute Genomics Platform"/>
            <consortium name="The Broad Institute Genome Sequencing Center for Infectious Disease"/>
            <person name="Wu L."/>
            <person name="Ma J."/>
        </authorList>
    </citation>
    <scope>NUCLEOTIDE SEQUENCE [LARGE SCALE GENOMIC DNA]</scope>
    <source>
        <strain evidence="11">JCM 16014</strain>
    </source>
</reference>
<comment type="subcellular location">
    <subcellularLocation>
        <location evidence="1">Cell membrane</location>
        <topology evidence="1">Multi-pass membrane protein</topology>
    </subcellularLocation>
</comment>
<evidence type="ECO:0000256" key="2">
    <source>
        <dbReference type="ARBA" id="ARBA00022692"/>
    </source>
</evidence>
<name>A0ABP5GQC2_9ACTN</name>
<protein>
    <recommendedName>
        <fullName evidence="12">Thiol reductant ABC exporter subunit CydD</fullName>
    </recommendedName>
</protein>
<feature type="transmembrane region" description="Helical" evidence="7">
    <location>
        <begin position="61"/>
        <end position="85"/>
    </location>
</feature>
<keyword evidence="5 7" id="KW-1133">Transmembrane helix</keyword>
<dbReference type="InterPro" id="IPR003439">
    <property type="entry name" value="ABC_transporter-like_ATP-bd"/>
</dbReference>
<feature type="domain" description="ABC transporter" evidence="8">
    <location>
        <begin position="329"/>
        <end position="548"/>
    </location>
</feature>
<evidence type="ECO:0000256" key="7">
    <source>
        <dbReference type="SAM" id="Phobius"/>
    </source>
</evidence>
<dbReference type="InterPro" id="IPR011527">
    <property type="entry name" value="ABC1_TM_dom"/>
</dbReference>
<feature type="domain" description="ABC transmembrane type-1" evidence="9">
    <location>
        <begin position="18"/>
        <end position="301"/>
    </location>
</feature>
<evidence type="ECO:0000313" key="10">
    <source>
        <dbReference type="EMBL" id="GAA2054094.1"/>
    </source>
</evidence>
<dbReference type="InterPro" id="IPR014216">
    <property type="entry name" value="ABC_transptr_CydD"/>
</dbReference>
<evidence type="ECO:0000256" key="1">
    <source>
        <dbReference type="ARBA" id="ARBA00004651"/>
    </source>
</evidence>
<dbReference type="Proteomes" id="UP001500751">
    <property type="component" value="Unassembled WGS sequence"/>
</dbReference>
<keyword evidence="2 7" id="KW-0812">Transmembrane</keyword>
<feature type="transmembrane region" description="Helical" evidence="7">
    <location>
        <begin position="133"/>
        <end position="154"/>
    </location>
</feature>
<comment type="caution">
    <text evidence="10">The sequence shown here is derived from an EMBL/GenBank/DDBJ whole genome shotgun (WGS) entry which is preliminary data.</text>
</comment>
<dbReference type="SUPFAM" id="SSF52540">
    <property type="entry name" value="P-loop containing nucleoside triphosphate hydrolases"/>
    <property type="match status" value="1"/>
</dbReference>
<dbReference type="SUPFAM" id="SSF90123">
    <property type="entry name" value="ABC transporter transmembrane region"/>
    <property type="match status" value="1"/>
</dbReference>
<evidence type="ECO:0000256" key="6">
    <source>
        <dbReference type="ARBA" id="ARBA00023136"/>
    </source>
</evidence>
<keyword evidence="6 7" id="KW-0472">Membrane</keyword>
<proteinExistence type="predicted"/>
<evidence type="ECO:0000256" key="5">
    <source>
        <dbReference type="ARBA" id="ARBA00022989"/>
    </source>
</evidence>
<evidence type="ECO:0000256" key="4">
    <source>
        <dbReference type="ARBA" id="ARBA00022840"/>
    </source>
</evidence>
<keyword evidence="3" id="KW-0547">Nucleotide-binding</keyword>
<evidence type="ECO:0000259" key="9">
    <source>
        <dbReference type="PROSITE" id="PS50929"/>
    </source>
</evidence>
<feature type="transmembrane region" description="Helical" evidence="7">
    <location>
        <begin position="160"/>
        <end position="179"/>
    </location>
</feature>
<dbReference type="InterPro" id="IPR003593">
    <property type="entry name" value="AAA+_ATPase"/>
</dbReference>
<evidence type="ECO:0000313" key="11">
    <source>
        <dbReference type="Proteomes" id="UP001500751"/>
    </source>
</evidence>
<evidence type="ECO:0000256" key="3">
    <source>
        <dbReference type="ARBA" id="ARBA00022741"/>
    </source>
</evidence>
<dbReference type="SMART" id="SM00382">
    <property type="entry name" value="AAA"/>
    <property type="match status" value="1"/>
</dbReference>
<organism evidence="10 11">
    <name type="scientific">Catenulispora yoronensis</name>
    <dbReference type="NCBI Taxonomy" id="450799"/>
    <lineage>
        <taxon>Bacteria</taxon>
        <taxon>Bacillati</taxon>
        <taxon>Actinomycetota</taxon>
        <taxon>Actinomycetes</taxon>
        <taxon>Catenulisporales</taxon>
        <taxon>Catenulisporaceae</taxon>
        <taxon>Catenulispora</taxon>
    </lineage>
</organism>
<accession>A0ABP5GQC2</accession>
<keyword evidence="11" id="KW-1185">Reference proteome</keyword>
<dbReference type="PROSITE" id="PS50893">
    <property type="entry name" value="ABC_TRANSPORTER_2"/>
    <property type="match status" value="1"/>
</dbReference>
<dbReference type="InterPro" id="IPR039421">
    <property type="entry name" value="Type_1_exporter"/>
</dbReference>
<dbReference type="Pfam" id="PF00005">
    <property type="entry name" value="ABC_tran"/>
    <property type="match status" value="1"/>
</dbReference>
<dbReference type="Pfam" id="PF00664">
    <property type="entry name" value="ABC_membrane"/>
    <property type="match status" value="1"/>
</dbReference>
<dbReference type="Gene3D" id="3.40.50.300">
    <property type="entry name" value="P-loop containing nucleotide triphosphate hydrolases"/>
    <property type="match status" value="1"/>
</dbReference>
<evidence type="ECO:0008006" key="12">
    <source>
        <dbReference type="Google" id="ProtNLM"/>
    </source>
</evidence>
<dbReference type="NCBIfam" id="TIGR02857">
    <property type="entry name" value="CydD"/>
    <property type="match status" value="1"/>
</dbReference>
<feature type="transmembrane region" description="Helical" evidence="7">
    <location>
        <begin position="238"/>
        <end position="263"/>
    </location>
</feature>
<keyword evidence="4" id="KW-0067">ATP-binding</keyword>
<dbReference type="PROSITE" id="PS50929">
    <property type="entry name" value="ABC_TM1F"/>
    <property type="match status" value="1"/>
</dbReference>
<dbReference type="InterPro" id="IPR017871">
    <property type="entry name" value="ABC_transporter-like_CS"/>
</dbReference>
<dbReference type="CDD" id="cd18584">
    <property type="entry name" value="ABC_6TM_AarD_CydD"/>
    <property type="match status" value="1"/>
</dbReference>
<dbReference type="Gene3D" id="1.20.1560.10">
    <property type="entry name" value="ABC transporter type 1, transmembrane domain"/>
    <property type="match status" value="1"/>
</dbReference>
<dbReference type="InterPro" id="IPR036640">
    <property type="entry name" value="ABC1_TM_sf"/>
</dbReference>
<gene>
    <name evidence="10" type="ORF">GCM10009839_72670</name>
</gene>